<gene>
    <name evidence="1" type="ORF">FN960_06960</name>
</gene>
<keyword evidence="2" id="KW-1185">Reference proteome</keyword>
<name>A0A554A1L1_9BACI</name>
<dbReference type="AlphaFoldDB" id="A0A554A1L1"/>
<keyword evidence="1" id="KW-0378">Hydrolase</keyword>
<keyword evidence="1" id="KW-0547">Nucleotide-binding</keyword>
<evidence type="ECO:0000313" key="1">
    <source>
        <dbReference type="EMBL" id="TSB47569.1"/>
    </source>
</evidence>
<reference evidence="1 2" key="1">
    <citation type="submission" date="2019-07" db="EMBL/GenBank/DDBJ databases">
        <authorList>
            <person name="Park Y.J."/>
            <person name="Jeong S.E."/>
            <person name="Jung H.S."/>
        </authorList>
    </citation>
    <scope>NUCLEOTIDE SEQUENCE [LARGE SCALE GENOMIC DNA]</scope>
    <source>
        <strain evidence="2">P16(2019)</strain>
    </source>
</reference>
<accession>A0A554A1L1</accession>
<dbReference type="OrthoDB" id="8246499at2"/>
<comment type="caution">
    <text evidence="1">The sequence shown here is derived from an EMBL/GenBank/DDBJ whole genome shotgun (WGS) entry which is preliminary data.</text>
</comment>
<keyword evidence="1" id="KW-0347">Helicase</keyword>
<dbReference type="EMBL" id="VLXZ01000003">
    <property type="protein sequence ID" value="TSB47569.1"/>
    <property type="molecule type" value="Genomic_DNA"/>
</dbReference>
<organism evidence="1 2">
    <name type="scientific">Alkalicoccobacillus porphyridii</name>
    <dbReference type="NCBI Taxonomy" id="2597270"/>
    <lineage>
        <taxon>Bacteria</taxon>
        <taxon>Bacillati</taxon>
        <taxon>Bacillota</taxon>
        <taxon>Bacilli</taxon>
        <taxon>Bacillales</taxon>
        <taxon>Bacillaceae</taxon>
        <taxon>Alkalicoccobacillus</taxon>
    </lineage>
</organism>
<dbReference type="GO" id="GO:0004386">
    <property type="term" value="F:helicase activity"/>
    <property type="evidence" value="ECO:0007669"/>
    <property type="project" value="UniProtKB-KW"/>
</dbReference>
<sequence>MYPNCPITIRTIQLGVLTKLKLIEKFRQHSILLNEAGEKLFASDLFTTSETNYLLTTVELSVGDLGLYEGATTDQLFKRAKDLNLSLGPLELGPLLRLQYLDQPEGFLGKPIRQNQAPFGSITISSEILSENDDFPKGFYIRKIDGALWLRGYRADQLHVWQADDQFVFCRS</sequence>
<proteinExistence type="predicted"/>
<keyword evidence="1" id="KW-0067">ATP-binding</keyword>
<dbReference type="Proteomes" id="UP000318521">
    <property type="component" value="Unassembled WGS sequence"/>
</dbReference>
<protein>
    <submittedName>
        <fullName evidence="1">Helicase</fullName>
    </submittedName>
</protein>
<evidence type="ECO:0000313" key="2">
    <source>
        <dbReference type="Proteomes" id="UP000318521"/>
    </source>
</evidence>